<dbReference type="OrthoDB" id="9787365at2"/>
<dbReference type="GO" id="GO:0003984">
    <property type="term" value="F:acetolactate synthase activity"/>
    <property type="evidence" value="ECO:0007669"/>
    <property type="project" value="UniProtKB-EC"/>
</dbReference>
<gene>
    <name evidence="5" type="ORF">CUN60_08235</name>
</gene>
<dbReference type="RefSeq" id="WP_102951579.1">
    <property type="nucleotide sequence ID" value="NZ_CP024847.1"/>
</dbReference>
<comment type="subunit">
    <text evidence="1">Dimer of large and small chains.</text>
</comment>
<comment type="catalytic activity">
    <reaction evidence="3">
        <text>2 pyruvate + H(+) = (2S)-2-acetolactate + CO2</text>
        <dbReference type="Rhea" id="RHEA:25249"/>
        <dbReference type="ChEBI" id="CHEBI:15361"/>
        <dbReference type="ChEBI" id="CHEBI:15378"/>
        <dbReference type="ChEBI" id="CHEBI:16526"/>
        <dbReference type="ChEBI" id="CHEBI:58476"/>
        <dbReference type="EC" id="2.2.1.6"/>
    </reaction>
</comment>
<dbReference type="InterPro" id="IPR002912">
    <property type="entry name" value="ACT_dom"/>
</dbReference>
<dbReference type="PANTHER" id="PTHR30239:SF0">
    <property type="entry name" value="ACETOLACTATE SYNTHASE SMALL SUBUNIT 1, CHLOROPLASTIC"/>
    <property type="match status" value="1"/>
</dbReference>
<keyword evidence="6" id="KW-1185">Reference proteome</keyword>
<dbReference type="EC" id="2.2.1.6" evidence="2"/>
<proteinExistence type="predicted"/>
<dbReference type="SUPFAM" id="SSF55021">
    <property type="entry name" value="ACT-like"/>
    <property type="match status" value="1"/>
</dbReference>
<dbReference type="AlphaFoldDB" id="A0A2I7N734"/>
<accession>A0A2I7N734</accession>
<dbReference type="GO" id="GO:0005829">
    <property type="term" value="C:cytosol"/>
    <property type="evidence" value="ECO:0007669"/>
    <property type="project" value="TreeGrafter"/>
</dbReference>
<dbReference type="PROSITE" id="PS51671">
    <property type="entry name" value="ACT"/>
    <property type="match status" value="1"/>
</dbReference>
<protein>
    <recommendedName>
        <fullName evidence="2">acetolactate synthase</fullName>
        <ecNumber evidence="2">2.2.1.6</ecNumber>
    </recommendedName>
</protein>
<dbReference type="InterPro" id="IPR054480">
    <property type="entry name" value="AHAS_small-like_ACT"/>
</dbReference>
<dbReference type="GO" id="GO:0009097">
    <property type="term" value="P:isoleucine biosynthetic process"/>
    <property type="evidence" value="ECO:0007669"/>
    <property type="project" value="TreeGrafter"/>
</dbReference>
<name>A0A2I7N734_9NEIS</name>
<dbReference type="Pfam" id="PF22629">
    <property type="entry name" value="ACT_AHAS_ss"/>
    <property type="match status" value="1"/>
</dbReference>
<dbReference type="GO" id="GO:1990610">
    <property type="term" value="F:acetolactate synthase regulator activity"/>
    <property type="evidence" value="ECO:0007669"/>
    <property type="project" value="InterPro"/>
</dbReference>
<dbReference type="InterPro" id="IPR004789">
    <property type="entry name" value="Acetalactate_synth_ssu"/>
</dbReference>
<evidence type="ECO:0000256" key="3">
    <source>
        <dbReference type="ARBA" id="ARBA00048670"/>
    </source>
</evidence>
<dbReference type="InterPro" id="IPR045865">
    <property type="entry name" value="ACT-like_dom_sf"/>
</dbReference>
<feature type="domain" description="ACT" evidence="4">
    <location>
        <begin position="10"/>
        <end position="83"/>
    </location>
</feature>
<evidence type="ECO:0000256" key="2">
    <source>
        <dbReference type="ARBA" id="ARBA00013145"/>
    </source>
</evidence>
<reference evidence="6" key="1">
    <citation type="submission" date="2017-11" db="EMBL/GenBank/DDBJ databases">
        <authorList>
            <person name="Chan K.G."/>
            <person name="Lee L.S."/>
        </authorList>
    </citation>
    <scope>NUCLEOTIDE SEQUENCE [LARGE SCALE GENOMIC DNA]</scope>
    <source>
        <strain evidence="6">DSM 100970</strain>
    </source>
</reference>
<evidence type="ECO:0000313" key="5">
    <source>
        <dbReference type="EMBL" id="AUR52283.1"/>
    </source>
</evidence>
<organism evidence="5 6">
    <name type="scientific">Aquella oligotrophica</name>
    <dbReference type="NCBI Taxonomy" id="2067065"/>
    <lineage>
        <taxon>Bacteria</taxon>
        <taxon>Pseudomonadati</taxon>
        <taxon>Pseudomonadota</taxon>
        <taxon>Betaproteobacteria</taxon>
        <taxon>Neisseriales</taxon>
        <taxon>Neisseriaceae</taxon>
        <taxon>Aquella</taxon>
    </lineage>
</organism>
<dbReference type="KEGG" id="nba:CUN60_08235"/>
<dbReference type="Gene3D" id="3.30.70.260">
    <property type="match status" value="1"/>
</dbReference>
<dbReference type="EMBL" id="CP024847">
    <property type="protein sequence ID" value="AUR52283.1"/>
    <property type="molecule type" value="Genomic_DNA"/>
</dbReference>
<evidence type="ECO:0000256" key="1">
    <source>
        <dbReference type="ARBA" id="ARBA00011744"/>
    </source>
</evidence>
<dbReference type="Proteomes" id="UP000236655">
    <property type="component" value="Chromosome"/>
</dbReference>
<evidence type="ECO:0000259" key="4">
    <source>
        <dbReference type="PROSITE" id="PS51671"/>
    </source>
</evidence>
<dbReference type="PANTHER" id="PTHR30239">
    <property type="entry name" value="ACETOLACTATE SYNTHASE SMALL SUBUNIT"/>
    <property type="match status" value="1"/>
</dbReference>
<sequence>MTKRSDDMHIINIVTRNSLRVLQRISGLFSRYSVNIDQMSIFSGHDGLSYFSVIVYSDDHSVQKLTNQLHKIVEVCDVRILNHKHF</sequence>
<evidence type="ECO:0000313" key="6">
    <source>
        <dbReference type="Proteomes" id="UP000236655"/>
    </source>
</evidence>
<dbReference type="GO" id="GO:0009099">
    <property type="term" value="P:L-valine biosynthetic process"/>
    <property type="evidence" value="ECO:0007669"/>
    <property type="project" value="TreeGrafter"/>
</dbReference>